<dbReference type="EMBL" id="AQRC01000006">
    <property type="protein sequence ID" value="KFE35277.1"/>
    <property type="molecule type" value="Genomic_DNA"/>
</dbReference>
<evidence type="ECO:0000313" key="3">
    <source>
        <dbReference type="Proteomes" id="UP000028607"/>
    </source>
</evidence>
<dbReference type="EMBL" id="AQRC01000012">
    <property type="protein sequence ID" value="KFE34243.1"/>
    <property type="molecule type" value="Genomic_DNA"/>
</dbReference>
<organism evidence="1 3">
    <name type="scientific">Thioclava atlantica</name>
    <dbReference type="NCBI Taxonomy" id="1317124"/>
    <lineage>
        <taxon>Bacteria</taxon>
        <taxon>Pseudomonadati</taxon>
        <taxon>Pseudomonadota</taxon>
        <taxon>Alphaproteobacteria</taxon>
        <taxon>Rhodobacterales</taxon>
        <taxon>Paracoccaceae</taxon>
        <taxon>Thioclava</taxon>
    </lineage>
</organism>
<reference evidence="1 3" key="2">
    <citation type="journal article" date="2015" name="Antonie Van Leeuwenhoek">
        <title>Thioclava indica sp. nov., isolated from surface seawater of the Indian Ocean.</title>
        <authorList>
            <person name="Liu Y."/>
            <person name="Lai Q."/>
            <person name="Du J."/>
            <person name="Xu H."/>
            <person name="Jiang L."/>
            <person name="Shao Z."/>
        </authorList>
    </citation>
    <scope>NUCLEOTIDE SEQUENCE [LARGE SCALE GENOMIC DNA]</scope>
    <source>
        <strain evidence="1 3">13D2W-2</strain>
    </source>
</reference>
<sequence length="29" mass="3312">LETTETILIREDGPAEPLCNVPRQLFVKE</sequence>
<feature type="non-terminal residue" evidence="1">
    <location>
        <position position="1"/>
    </location>
</feature>
<keyword evidence="3" id="KW-1185">Reference proteome</keyword>
<protein>
    <submittedName>
        <fullName evidence="1">Uncharacterized protein</fullName>
    </submittedName>
</protein>
<evidence type="ECO:0000313" key="1">
    <source>
        <dbReference type="EMBL" id="KFE34243.1"/>
    </source>
</evidence>
<dbReference type="Proteomes" id="UP000028607">
    <property type="component" value="Unassembled WGS sequence"/>
</dbReference>
<name>A0A085TU46_9RHOB</name>
<evidence type="ECO:0000313" key="2">
    <source>
        <dbReference type="EMBL" id="KFE35277.1"/>
    </source>
</evidence>
<gene>
    <name evidence="2" type="ORF">DW2_09886</name>
    <name evidence="1" type="ORF">DW2_14620</name>
</gene>
<dbReference type="AlphaFoldDB" id="A0A085TU46"/>
<proteinExistence type="predicted"/>
<comment type="caution">
    <text evidence="1">The sequence shown here is derived from an EMBL/GenBank/DDBJ whole genome shotgun (WGS) entry which is preliminary data.</text>
</comment>
<reference evidence="3" key="1">
    <citation type="submission" date="2013-04" db="EMBL/GenBank/DDBJ databases">
        <title>Thioclava sp. 13D2W-2 Genome Sequencing.</title>
        <authorList>
            <person name="Lai Q."/>
            <person name="Li G."/>
            <person name="Shao Z."/>
        </authorList>
    </citation>
    <scope>NUCLEOTIDE SEQUENCE [LARGE SCALE GENOMIC DNA]</scope>
    <source>
        <strain evidence="3">13D2W-2</strain>
    </source>
</reference>
<accession>A0A085TU46</accession>